<evidence type="ECO:0000313" key="1">
    <source>
        <dbReference type="EMBL" id="KDO18806.1"/>
    </source>
</evidence>
<dbReference type="VEuPathDB" id="FungiDB:SPRG_15892"/>
<proteinExistence type="predicted"/>
<dbReference type="RefSeq" id="XP_012210489.1">
    <property type="nucleotide sequence ID" value="XM_012355099.1"/>
</dbReference>
<evidence type="ECO:0000313" key="2">
    <source>
        <dbReference type="Proteomes" id="UP000030745"/>
    </source>
</evidence>
<dbReference type="GeneID" id="24137573"/>
<accession>A0A067BWY3</accession>
<gene>
    <name evidence="1" type="ORF">SPRG_15892</name>
</gene>
<dbReference type="KEGG" id="spar:SPRG_15892"/>
<reference evidence="1 2" key="1">
    <citation type="journal article" date="2013" name="PLoS Genet.">
        <title>Distinctive expansion of potential virulence genes in the genome of the oomycete fish pathogen Saprolegnia parasitica.</title>
        <authorList>
            <person name="Jiang R.H."/>
            <person name="de Bruijn I."/>
            <person name="Haas B.J."/>
            <person name="Belmonte R."/>
            <person name="Lobach L."/>
            <person name="Christie J."/>
            <person name="van den Ackerveken G."/>
            <person name="Bottin A."/>
            <person name="Bulone V."/>
            <person name="Diaz-Moreno S.M."/>
            <person name="Dumas B."/>
            <person name="Fan L."/>
            <person name="Gaulin E."/>
            <person name="Govers F."/>
            <person name="Grenville-Briggs L.J."/>
            <person name="Horner N.R."/>
            <person name="Levin J.Z."/>
            <person name="Mammella M."/>
            <person name="Meijer H.J."/>
            <person name="Morris P."/>
            <person name="Nusbaum C."/>
            <person name="Oome S."/>
            <person name="Phillips A.J."/>
            <person name="van Rooyen D."/>
            <person name="Rzeszutek E."/>
            <person name="Saraiva M."/>
            <person name="Secombes C.J."/>
            <person name="Seidl M.F."/>
            <person name="Snel B."/>
            <person name="Stassen J.H."/>
            <person name="Sykes S."/>
            <person name="Tripathy S."/>
            <person name="van den Berg H."/>
            <person name="Vega-Arreguin J.C."/>
            <person name="Wawra S."/>
            <person name="Young S.K."/>
            <person name="Zeng Q."/>
            <person name="Dieguez-Uribeondo J."/>
            <person name="Russ C."/>
            <person name="Tyler B.M."/>
            <person name="van West P."/>
        </authorList>
    </citation>
    <scope>NUCLEOTIDE SEQUENCE [LARGE SCALE GENOMIC DNA]</scope>
    <source>
        <strain evidence="1 2">CBS 223.65</strain>
    </source>
</reference>
<sequence length="63" mass="7069">MSAMFLEICGESSLETYPVGWTREAISGLPVMSKIEILDANVWSMLSTPHGLHRHLTTHFLEP</sequence>
<organism evidence="1 2">
    <name type="scientific">Saprolegnia parasitica (strain CBS 223.65)</name>
    <dbReference type="NCBI Taxonomy" id="695850"/>
    <lineage>
        <taxon>Eukaryota</taxon>
        <taxon>Sar</taxon>
        <taxon>Stramenopiles</taxon>
        <taxon>Oomycota</taxon>
        <taxon>Saprolegniomycetes</taxon>
        <taxon>Saprolegniales</taxon>
        <taxon>Saprolegniaceae</taxon>
        <taxon>Saprolegnia</taxon>
    </lineage>
</organism>
<dbReference type="EMBL" id="KK583393">
    <property type="protein sequence ID" value="KDO18806.1"/>
    <property type="molecule type" value="Genomic_DNA"/>
</dbReference>
<keyword evidence="2" id="KW-1185">Reference proteome</keyword>
<dbReference type="AlphaFoldDB" id="A0A067BWY3"/>
<protein>
    <submittedName>
        <fullName evidence="1">Uncharacterized protein</fullName>
    </submittedName>
</protein>
<name>A0A067BWY3_SAPPC</name>
<dbReference type="Proteomes" id="UP000030745">
    <property type="component" value="Unassembled WGS sequence"/>
</dbReference>